<evidence type="ECO:0000313" key="9">
    <source>
        <dbReference type="Proteomes" id="UP001178507"/>
    </source>
</evidence>
<keyword evidence="2" id="KW-0285">Flavoprotein</keyword>
<keyword evidence="3" id="KW-0274">FAD</keyword>
<evidence type="ECO:0000256" key="5">
    <source>
        <dbReference type="ARBA" id="ARBA00023033"/>
    </source>
</evidence>
<dbReference type="InterPro" id="IPR005331">
    <property type="entry name" value="Sulfotransferase"/>
</dbReference>
<dbReference type="GO" id="GO:0008146">
    <property type="term" value="F:sulfotransferase activity"/>
    <property type="evidence" value="ECO:0007669"/>
    <property type="project" value="InterPro"/>
</dbReference>
<feature type="compositionally biased region" description="Low complexity" evidence="6">
    <location>
        <begin position="115"/>
        <end position="136"/>
    </location>
</feature>
<dbReference type="InterPro" id="IPR036188">
    <property type="entry name" value="FAD/NAD-bd_sf"/>
</dbReference>
<evidence type="ECO:0000313" key="8">
    <source>
        <dbReference type="EMBL" id="CAJ1376392.1"/>
    </source>
</evidence>
<name>A0AA36HW49_9DINO</name>
<dbReference type="Pfam" id="PF03567">
    <property type="entry name" value="Sulfotransfer_2"/>
    <property type="match status" value="1"/>
</dbReference>
<feature type="compositionally biased region" description="Low complexity" evidence="6">
    <location>
        <begin position="94"/>
        <end position="107"/>
    </location>
</feature>
<dbReference type="PANTHER" id="PTHR13789:SF318">
    <property type="entry name" value="GERANYLGERANYL DIPHOSPHATE REDUCTASE"/>
    <property type="match status" value="1"/>
</dbReference>
<dbReference type="PROSITE" id="PS51257">
    <property type="entry name" value="PROKAR_LIPOPROTEIN"/>
    <property type="match status" value="1"/>
</dbReference>
<protein>
    <submittedName>
        <fullName evidence="8">Uncharacterized protein</fullName>
    </submittedName>
</protein>
<dbReference type="Gene3D" id="3.30.9.30">
    <property type="match status" value="1"/>
</dbReference>
<comment type="caution">
    <text evidence="8">The sequence shown here is derived from an EMBL/GenBank/DDBJ whole genome shotgun (WGS) entry which is preliminary data.</text>
</comment>
<reference evidence="8" key="1">
    <citation type="submission" date="2023-08" db="EMBL/GenBank/DDBJ databases">
        <authorList>
            <person name="Chen Y."/>
            <person name="Shah S."/>
            <person name="Dougan E. K."/>
            <person name="Thang M."/>
            <person name="Chan C."/>
        </authorList>
    </citation>
    <scope>NUCLEOTIDE SEQUENCE</scope>
</reference>
<dbReference type="GO" id="GO:0016020">
    <property type="term" value="C:membrane"/>
    <property type="evidence" value="ECO:0007669"/>
    <property type="project" value="InterPro"/>
</dbReference>
<evidence type="ECO:0000256" key="2">
    <source>
        <dbReference type="ARBA" id="ARBA00022630"/>
    </source>
</evidence>
<accession>A0AA36HW49</accession>
<dbReference type="AlphaFoldDB" id="A0AA36HW49"/>
<dbReference type="InterPro" id="IPR050493">
    <property type="entry name" value="FAD-dep_Monooxygenase_BioMet"/>
</dbReference>
<feature type="compositionally biased region" description="Basic and acidic residues" evidence="6">
    <location>
        <begin position="77"/>
        <end position="90"/>
    </location>
</feature>
<dbReference type="SUPFAM" id="SSF51905">
    <property type="entry name" value="FAD/NAD(P)-binding domain"/>
    <property type="match status" value="1"/>
</dbReference>
<keyword evidence="4" id="KW-0560">Oxidoreductase</keyword>
<dbReference type="Proteomes" id="UP001178507">
    <property type="component" value="Unassembled WGS sequence"/>
</dbReference>
<dbReference type="SUPFAM" id="SSF52540">
    <property type="entry name" value="P-loop containing nucleoside triphosphate hydrolases"/>
    <property type="match status" value="1"/>
</dbReference>
<evidence type="ECO:0000256" key="4">
    <source>
        <dbReference type="ARBA" id="ARBA00023002"/>
    </source>
</evidence>
<dbReference type="Gene3D" id="3.40.50.300">
    <property type="entry name" value="P-loop containing nucleotide triphosphate hydrolases"/>
    <property type="match status" value="1"/>
</dbReference>
<evidence type="ECO:0000256" key="1">
    <source>
        <dbReference type="ARBA" id="ARBA00001974"/>
    </source>
</evidence>
<proteinExistence type="predicted"/>
<keyword evidence="5" id="KW-0503">Monooxygenase</keyword>
<evidence type="ECO:0000256" key="7">
    <source>
        <dbReference type="SAM" id="SignalP"/>
    </source>
</evidence>
<keyword evidence="9" id="KW-1185">Reference proteome</keyword>
<dbReference type="Gene3D" id="3.50.50.60">
    <property type="entry name" value="FAD/NAD(P)-binding domain"/>
    <property type="match status" value="1"/>
</dbReference>
<gene>
    <name evidence="8" type="ORF">EVOR1521_LOCUS5468</name>
</gene>
<sequence>MSRWPLILALGALATMAACLLWPGTDALDLSLLPPATARLQAARDQDARESQALRARVTQLEEQLRSTQADLASAVADREASRKESDLENRSQVVPAEPSEPAAPSAPAVPEPAVPTTTPVAETAATAAPAPAAEPAMPSKLAAIAALPPLLRRKLMFIHITKTGGTAIEDWAKSKGIFWGRFHKQYAAVGRAGSPWHHPFPLLPAKLREQYDWFMVVRHPVDRVMSEYYCPWTGTKSPERDTEHDLNLFVQKSLDGRRPLQPGSFQPMSDYLDPSSVQHILHFESLNLELPRLLAAYGIEFDGMPHTNKAKGTKFSTKNLWVSTLEQIRRHYAQDFANFNYSMAKFLKYTGRMIYRGLCEVDAVNADGCTVSLCGDATGNFICYPISEKLRRDGRFHCNWGLCVLRRLPEGEESWTAEAKLEDIREELKAMGGNTFAGLTPLQMAERTEKIIGWCLFDRDPLESFDFSNVTLLGDAAHPLLPYGSQGATQAIMDAEALGVCYQNAMAKKTGIRGCVKEYSDLRCEVSGKVVLANREMGSTAVLRVTATETEGMDLETKRRWCAEHGKKLHDEVIQKYRAAMPKSVRPKAD</sequence>
<dbReference type="EMBL" id="CAUJNA010000390">
    <property type="protein sequence ID" value="CAJ1376392.1"/>
    <property type="molecule type" value="Genomic_DNA"/>
</dbReference>
<organism evidence="8 9">
    <name type="scientific">Effrenium voratum</name>
    <dbReference type="NCBI Taxonomy" id="2562239"/>
    <lineage>
        <taxon>Eukaryota</taxon>
        <taxon>Sar</taxon>
        <taxon>Alveolata</taxon>
        <taxon>Dinophyceae</taxon>
        <taxon>Suessiales</taxon>
        <taxon>Symbiodiniaceae</taxon>
        <taxon>Effrenium</taxon>
    </lineage>
</organism>
<dbReference type="PANTHER" id="PTHR13789">
    <property type="entry name" value="MONOOXYGENASE"/>
    <property type="match status" value="1"/>
</dbReference>
<dbReference type="GO" id="GO:0004497">
    <property type="term" value="F:monooxygenase activity"/>
    <property type="evidence" value="ECO:0007669"/>
    <property type="project" value="UniProtKB-KW"/>
</dbReference>
<comment type="cofactor">
    <cofactor evidence="1">
        <name>FAD</name>
        <dbReference type="ChEBI" id="CHEBI:57692"/>
    </cofactor>
</comment>
<feature type="chain" id="PRO_5041395731" evidence="7">
    <location>
        <begin position="28"/>
        <end position="591"/>
    </location>
</feature>
<dbReference type="InterPro" id="IPR027417">
    <property type="entry name" value="P-loop_NTPase"/>
</dbReference>
<keyword evidence="7" id="KW-0732">Signal</keyword>
<feature type="signal peptide" evidence="7">
    <location>
        <begin position="1"/>
        <end position="27"/>
    </location>
</feature>
<dbReference type="SUPFAM" id="SSF54373">
    <property type="entry name" value="FAD-linked reductases, C-terminal domain"/>
    <property type="match status" value="1"/>
</dbReference>
<evidence type="ECO:0000256" key="3">
    <source>
        <dbReference type="ARBA" id="ARBA00022827"/>
    </source>
</evidence>
<evidence type="ECO:0000256" key="6">
    <source>
        <dbReference type="SAM" id="MobiDB-lite"/>
    </source>
</evidence>
<feature type="region of interest" description="Disordered" evidence="6">
    <location>
        <begin position="64"/>
        <end position="136"/>
    </location>
</feature>